<dbReference type="Proteomes" id="UP000295793">
    <property type="component" value="Unassembled WGS sequence"/>
</dbReference>
<keyword evidence="1" id="KW-0808">Transferase</keyword>
<organism evidence="1 2">
    <name type="scientific">Reinekea marinisedimentorum</name>
    <dbReference type="NCBI Taxonomy" id="230495"/>
    <lineage>
        <taxon>Bacteria</taxon>
        <taxon>Pseudomonadati</taxon>
        <taxon>Pseudomonadota</taxon>
        <taxon>Gammaproteobacteria</taxon>
        <taxon>Oceanospirillales</taxon>
        <taxon>Saccharospirillaceae</taxon>
        <taxon>Reinekea</taxon>
    </lineage>
</organism>
<keyword evidence="2" id="KW-1185">Reference proteome</keyword>
<proteinExistence type="predicted"/>
<comment type="caution">
    <text evidence="1">The sequence shown here is derived from an EMBL/GenBank/DDBJ whole genome shotgun (WGS) entry which is preliminary data.</text>
</comment>
<keyword evidence="1" id="KW-0418">Kinase</keyword>
<dbReference type="AlphaFoldDB" id="A0A4R3ID49"/>
<protein>
    <submittedName>
        <fullName evidence="1">Putative kinase</fullName>
    </submittedName>
</protein>
<dbReference type="Gene3D" id="3.40.50.300">
    <property type="entry name" value="P-loop containing nucleotide triphosphate hydrolases"/>
    <property type="match status" value="1"/>
</dbReference>
<dbReference type="GO" id="GO:0016301">
    <property type="term" value="F:kinase activity"/>
    <property type="evidence" value="ECO:0007669"/>
    <property type="project" value="UniProtKB-KW"/>
</dbReference>
<accession>A0A4R3ID49</accession>
<gene>
    <name evidence="1" type="ORF">BCF53_102384</name>
</gene>
<dbReference type="RefSeq" id="WP_132700219.1">
    <property type="nucleotide sequence ID" value="NZ_SLZR01000002.1"/>
</dbReference>
<dbReference type="PANTHER" id="PTHR37807:SF3">
    <property type="entry name" value="OS07G0160300 PROTEIN"/>
    <property type="match status" value="1"/>
</dbReference>
<dbReference type="Pfam" id="PF13671">
    <property type="entry name" value="AAA_33"/>
    <property type="match status" value="1"/>
</dbReference>
<dbReference type="SUPFAM" id="SSF52540">
    <property type="entry name" value="P-loop containing nucleoside triphosphate hydrolases"/>
    <property type="match status" value="1"/>
</dbReference>
<evidence type="ECO:0000313" key="2">
    <source>
        <dbReference type="Proteomes" id="UP000295793"/>
    </source>
</evidence>
<reference evidence="1 2" key="1">
    <citation type="submission" date="2019-03" db="EMBL/GenBank/DDBJ databases">
        <title>Genomic Encyclopedia of Archaeal and Bacterial Type Strains, Phase II (KMG-II): from individual species to whole genera.</title>
        <authorList>
            <person name="Goeker M."/>
        </authorList>
    </citation>
    <scope>NUCLEOTIDE SEQUENCE [LARGE SCALE GENOMIC DNA]</scope>
    <source>
        <strain evidence="1 2">DSM 15388</strain>
    </source>
</reference>
<dbReference type="EMBL" id="SLZR01000002">
    <property type="protein sequence ID" value="TCS43357.1"/>
    <property type="molecule type" value="Genomic_DNA"/>
</dbReference>
<dbReference type="PANTHER" id="PTHR37807">
    <property type="entry name" value="OS07G0160300 PROTEIN"/>
    <property type="match status" value="1"/>
</dbReference>
<dbReference type="InterPro" id="IPR027417">
    <property type="entry name" value="P-loop_NTPase"/>
</dbReference>
<dbReference type="OrthoDB" id="3819922at2"/>
<sequence length="177" mass="19665">MKKPTLFVFSGLPGTGKSTLAKRLAIETGAVYIRIDTVEQALRDLCHQEVEGEGYRLSYRVAADNLKLGLNVIADSCNPIALTRIEWNEVAIHNQANLINIEVSCSDKAEHRRRVESRLAEVPGLAHPDWESVEAREYHPWQAVDIAIDTAHKSIEASSQELLNIIRVIQTPITTSG</sequence>
<evidence type="ECO:0000313" key="1">
    <source>
        <dbReference type="EMBL" id="TCS43357.1"/>
    </source>
</evidence>
<name>A0A4R3ID49_9GAMM</name>